<evidence type="ECO:0000256" key="9">
    <source>
        <dbReference type="ARBA" id="ARBA00023136"/>
    </source>
</evidence>
<dbReference type="FunFam" id="1.20.1070.10:FF:000037">
    <property type="entry name" value="Olfactory receptor"/>
    <property type="match status" value="1"/>
</dbReference>
<feature type="domain" description="G-protein coupled receptors family 1 profile" evidence="14">
    <location>
        <begin position="37"/>
        <end position="285"/>
    </location>
</feature>
<evidence type="ECO:0000256" key="10">
    <source>
        <dbReference type="ARBA" id="ARBA00023170"/>
    </source>
</evidence>
<evidence type="ECO:0000256" key="7">
    <source>
        <dbReference type="ARBA" id="ARBA00022989"/>
    </source>
</evidence>
<evidence type="ECO:0000259" key="14">
    <source>
        <dbReference type="PROSITE" id="PS50262"/>
    </source>
</evidence>
<sequence>MHNYTSEFLLLEFSNIWELQIAYVALLLILYLMTLTGNFLIIIAVVSDHRLHIPMYFFLMNLALQDIGSVSVIIPKAIFNSLTNTRHISYSGCVTQLLLFVFFMGSDIAVLTLMAYDRYVAICNPLQYEMIMNRSASSKMISCVWIASFLNSVMNTVETFIIPFCSNIINQFYCEIQHLLKIACAGTHITEIGVVLFSSTLAFGCFIFIVITYVKIFAAVLKIPSVHGRKKAFSTCLPHITVFSIFLFTAYFAYLRPITDNPSYLDFVITVMYSVVPSMLNPLIYSMRNKNIKVALSRFLSLRAFFKKN</sequence>
<keyword evidence="6 13" id="KW-0552">Olfaction</keyword>
<dbReference type="InterPro" id="IPR000725">
    <property type="entry name" value="Olfact_rcpt"/>
</dbReference>
<keyword evidence="5 12" id="KW-0812">Transmembrane</keyword>
<evidence type="ECO:0000256" key="8">
    <source>
        <dbReference type="ARBA" id="ARBA00023040"/>
    </source>
</evidence>
<organism evidence="15 16">
    <name type="scientific">Pantherophis guttatus</name>
    <name type="common">Corn snake</name>
    <name type="synonym">Elaphe guttata</name>
    <dbReference type="NCBI Taxonomy" id="94885"/>
    <lineage>
        <taxon>Eukaryota</taxon>
        <taxon>Metazoa</taxon>
        <taxon>Chordata</taxon>
        <taxon>Craniata</taxon>
        <taxon>Vertebrata</taxon>
        <taxon>Euteleostomi</taxon>
        <taxon>Lepidosauria</taxon>
        <taxon>Squamata</taxon>
        <taxon>Bifurcata</taxon>
        <taxon>Unidentata</taxon>
        <taxon>Episquamata</taxon>
        <taxon>Toxicofera</taxon>
        <taxon>Serpentes</taxon>
        <taxon>Colubroidea</taxon>
        <taxon>Colubridae</taxon>
        <taxon>Colubrinae</taxon>
        <taxon>Pantherophis</taxon>
    </lineage>
</organism>
<dbReference type="PROSITE" id="PS50262">
    <property type="entry name" value="G_PROTEIN_RECEP_F1_2"/>
    <property type="match status" value="1"/>
</dbReference>
<dbReference type="PRINTS" id="PR00245">
    <property type="entry name" value="OLFACTORYR"/>
</dbReference>
<evidence type="ECO:0000256" key="2">
    <source>
        <dbReference type="ARBA" id="ARBA00004651"/>
    </source>
</evidence>
<dbReference type="GO" id="GO:0004930">
    <property type="term" value="F:G protein-coupled receptor activity"/>
    <property type="evidence" value="ECO:0007669"/>
    <property type="project" value="UniProtKB-KW"/>
</dbReference>
<dbReference type="InterPro" id="IPR000276">
    <property type="entry name" value="GPCR_Rhodpsn"/>
</dbReference>
<evidence type="ECO:0000256" key="1">
    <source>
        <dbReference type="ARBA" id="ARBA00002936"/>
    </source>
</evidence>
<evidence type="ECO:0000256" key="11">
    <source>
        <dbReference type="ARBA" id="ARBA00023224"/>
    </source>
</evidence>
<name>A0A6P9CI64_PANGU</name>
<dbReference type="PANTHER" id="PTHR26452">
    <property type="entry name" value="OLFACTORY RECEPTOR"/>
    <property type="match status" value="1"/>
</dbReference>
<evidence type="ECO:0000256" key="12">
    <source>
        <dbReference type="RuleBase" id="RU000688"/>
    </source>
</evidence>
<feature type="transmembrane region" description="Helical" evidence="13">
    <location>
        <begin position="233"/>
        <end position="255"/>
    </location>
</feature>
<dbReference type="PROSITE" id="PS00237">
    <property type="entry name" value="G_PROTEIN_RECEP_F1_1"/>
    <property type="match status" value="1"/>
</dbReference>
<dbReference type="InterPro" id="IPR017452">
    <property type="entry name" value="GPCR_Rhodpsn_7TM"/>
</dbReference>
<reference evidence="16" key="1">
    <citation type="submission" date="2025-08" db="UniProtKB">
        <authorList>
            <consortium name="RefSeq"/>
        </authorList>
    </citation>
    <scope>IDENTIFICATION</scope>
    <source>
        <tissue evidence="16">Blood</tissue>
    </source>
</reference>
<accession>A0A6P9CI64</accession>
<feature type="transmembrane region" description="Helical" evidence="13">
    <location>
        <begin position="53"/>
        <end position="74"/>
    </location>
</feature>
<dbReference type="CDD" id="cd15227">
    <property type="entry name" value="7tmA_OR14-like"/>
    <property type="match status" value="1"/>
</dbReference>
<dbReference type="GO" id="GO:0004984">
    <property type="term" value="F:olfactory receptor activity"/>
    <property type="evidence" value="ECO:0007669"/>
    <property type="project" value="InterPro"/>
</dbReference>
<keyword evidence="10 12" id="KW-0675">Receptor</keyword>
<feature type="transmembrane region" description="Helical" evidence="13">
    <location>
        <begin position="20"/>
        <end position="46"/>
    </location>
</feature>
<keyword evidence="7 13" id="KW-1133">Transmembrane helix</keyword>
<comment type="function">
    <text evidence="1">Odorant receptor.</text>
</comment>
<evidence type="ECO:0000256" key="4">
    <source>
        <dbReference type="ARBA" id="ARBA00022606"/>
    </source>
</evidence>
<evidence type="ECO:0000256" key="13">
    <source>
        <dbReference type="RuleBase" id="RU363047"/>
    </source>
</evidence>
<keyword evidence="11 12" id="KW-0807">Transducer</keyword>
<evidence type="ECO:0000256" key="6">
    <source>
        <dbReference type="ARBA" id="ARBA00022725"/>
    </source>
</evidence>
<dbReference type="Pfam" id="PF13853">
    <property type="entry name" value="7tm_4"/>
    <property type="match status" value="1"/>
</dbReference>
<dbReference type="KEGG" id="pgut:117668887"/>
<dbReference type="Gene3D" id="1.20.1070.10">
    <property type="entry name" value="Rhodopsin 7-helix transmembrane proteins"/>
    <property type="match status" value="1"/>
</dbReference>
<keyword evidence="3 13" id="KW-1003">Cell membrane</keyword>
<dbReference type="SUPFAM" id="SSF81321">
    <property type="entry name" value="Family A G protein-coupled receptor-like"/>
    <property type="match status" value="1"/>
</dbReference>
<dbReference type="AlphaFoldDB" id="A0A6P9CI64"/>
<feature type="transmembrane region" description="Helical" evidence="13">
    <location>
        <begin position="267"/>
        <end position="285"/>
    </location>
</feature>
<dbReference type="InParanoid" id="A0A6P9CI64"/>
<evidence type="ECO:0000313" key="16">
    <source>
        <dbReference type="RefSeq" id="XP_034278831.1"/>
    </source>
</evidence>
<dbReference type="InterPro" id="IPR050516">
    <property type="entry name" value="Olfactory_GPCR"/>
</dbReference>
<dbReference type="Proteomes" id="UP001652622">
    <property type="component" value="Unplaced"/>
</dbReference>
<evidence type="ECO:0000256" key="3">
    <source>
        <dbReference type="ARBA" id="ARBA00022475"/>
    </source>
</evidence>
<keyword evidence="4 13" id="KW-0716">Sensory transduction</keyword>
<dbReference type="GO" id="GO:0005886">
    <property type="term" value="C:plasma membrane"/>
    <property type="evidence" value="ECO:0007669"/>
    <property type="project" value="UniProtKB-SubCell"/>
</dbReference>
<comment type="similarity">
    <text evidence="12">Belongs to the G-protein coupled receptor 1 family.</text>
</comment>
<protein>
    <recommendedName>
        <fullName evidence="13">Olfactory receptor</fullName>
    </recommendedName>
</protein>
<dbReference type="RefSeq" id="XP_034278831.1">
    <property type="nucleotide sequence ID" value="XM_034422940.1"/>
</dbReference>
<keyword evidence="9 13" id="KW-0472">Membrane</keyword>
<dbReference type="GeneID" id="117668887"/>
<comment type="subcellular location">
    <subcellularLocation>
        <location evidence="2 13">Cell membrane</location>
        <topology evidence="2 13">Multi-pass membrane protein</topology>
    </subcellularLocation>
</comment>
<proteinExistence type="inferred from homology"/>
<evidence type="ECO:0000313" key="15">
    <source>
        <dbReference type="Proteomes" id="UP001652622"/>
    </source>
</evidence>
<keyword evidence="8 12" id="KW-0297">G-protein coupled receptor</keyword>
<feature type="transmembrane region" description="Helical" evidence="13">
    <location>
        <begin position="94"/>
        <end position="116"/>
    </location>
</feature>
<gene>
    <name evidence="16" type="primary">LOC117668887</name>
</gene>
<dbReference type="PRINTS" id="PR00237">
    <property type="entry name" value="GPCRRHODOPSN"/>
</dbReference>
<keyword evidence="15" id="KW-1185">Reference proteome</keyword>
<evidence type="ECO:0000256" key="5">
    <source>
        <dbReference type="ARBA" id="ARBA00022692"/>
    </source>
</evidence>
<dbReference type="OMA" id="YFAYLRP"/>